<dbReference type="InterPro" id="IPR002934">
    <property type="entry name" value="Polymerase_NTP_transf_dom"/>
</dbReference>
<dbReference type="CDD" id="cd05403">
    <property type="entry name" value="NT_KNTase_like"/>
    <property type="match status" value="1"/>
</dbReference>
<evidence type="ECO:0000259" key="1">
    <source>
        <dbReference type="Pfam" id="PF01909"/>
    </source>
</evidence>
<organism evidence="2 3">
    <name type="scientific">Candidatus Korarchaeum cryptofilum</name>
    <dbReference type="NCBI Taxonomy" id="498846"/>
    <lineage>
        <taxon>Archaea</taxon>
        <taxon>Thermoproteota</taxon>
        <taxon>Candidatus Korarchaeia</taxon>
        <taxon>Candidatus Korarchaeales</taxon>
        <taxon>Candidatus Korarchaeaceae</taxon>
        <taxon>Candidatus Korarchaeum</taxon>
    </lineage>
</organism>
<name>A0A3R9PPZ2_9CREN</name>
<evidence type="ECO:0000313" key="2">
    <source>
        <dbReference type="EMBL" id="RSN67399.1"/>
    </source>
</evidence>
<proteinExistence type="predicted"/>
<dbReference type="Proteomes" id="UP000278149">
    <property type="component" value="Unassembled WGS sequence"/>
</dbReference>
<comment type="caution">
    <text evidence="2">The sequence shown here is derived from an EMBL/GenBank/DDBJ whole genome shotgun (WGS) entry which is preliminary data.</text>
</comment>
<dbReference type="SUPFAM" id="SSF81301">
    <property type="entry name" value="Nucleotidyltransferase"/>
    <property type="match status" value="1"/>
</dbReference>
<dbReference type="Pfam" id="PF01909">
    <property type="entry name" value="NTP_transf_2"/>
    <property type="match status" value="1"/>
</dbReference>
<dbReference type="AlphaFoldDB" id="A0A3R9PPZ2"/>
<gene>
    <name evidence="2" type="ORF">D9Q81_08560</name>
</gene>
<dbReference type="EMBL" id="RCOR01000044">
    <property type="protein sequence ID" value="RSN67399.1"/>
    <property type="molecule type" value="Genomic_DNA"/>
</dbReference>
<dbReference type="PANTHER" id="PTHR43449:SF1">
    <property type="entry name" value="POLYMERASE BETA NUCLEOTIDYLTRANSFERASE DOMAIN-CONTAINING PROTEIN"/>
    <property type="match status" value="1"/>
</dbReference>
<dbReference type="GO" id="GO:0016779">
    <property type="term" value="F:nucleotidyltransferase activity"/>
    <property type="evidence" value="ECO:0007669"/>
    <property type="project" value="InterPro"/>
</dbReference>
<feature type="domain" description="Polymerase nucleotidyl transferase" evidence="1">
    <location>
        <begin position="13"/>
        <end position="49"/>
    </location>
</feature>
<keyword evidence="2" id="KW-0808">Transferase</keyword>
<sequence>MIEGVRKWAEGLPFKATVILIGSYARGDFNLWSDVDIILIAEFPERSPVERLMRIDHPPGYEVIPLTPEEFADMFGRKEPMIMEALRSGIPIKDDMGILKRYLRP</sequence>
<accession>A0A3R9PPZ2</accession>
<dbReference type="InterPro" id="IPR043519">
    <property type="entry name" value="NT_sf"/>
</dbReference>
<dbReference type="PANTHER" id="PTHR43449">
    <property type="entry name" value="NUCLEOTIDYLTRANSFERASE"/>
    <property type="match status" value="1"/>
</dbReference>
<protein>
    <submittedName>
        <fullName evidence="2">Nucleotidyltransferase domain-containing protein</fullName>
    </submittedName>
</protein>
<evidence type="ECO:0000313" key="3">
    <source>
        <dbReference type="Proteomes" id="UP000278149"/>
    </source>
</evidence>
<dbReference type="RefSeq" id="WP_125742831.1">
    <property type="nucleotide sequence ID" value="NZ_RCOR01000044.1"/>
</dbReference>
<dbReference type="Gene3D" id="3.30.460.10">
    <property type="entry name" value="Beta Polymerase, domain 2"/>
    <property type="match status" value="1"/>
</dbReference>
<reference evidence="2 3" key="1">
    <citation type="submission" date="2018-10" db="EMBL/GenBank/DDBJ databases">
        <title>Co-occurring genomic capacity for anaerobic methane metabolism and dissimilatory sulfite reduction discovered in the Korarchaeota.</title>
        <authorList>
            <person name="Mckay L.J."/>
            <person name="Dlakic M."/>
            <person name="Fields M.W."/>
            <person name="Delmont T.O."/>
            <person name="Eren A.M."/>
            <person name="Jay Z.J."/>
            <person name="Klingelsmith K.B."/>
            <person name="Rusch D.B."/>
            <person name="Inskeep W.P."/>
        </authorList>
    </citation>
    <scope>NUCLEOTIDE SEQUENCE [LARGE SCALE GENOMIC DNA]</scope>
    <source>
        <strain evidence="2 3">WS</strain>
    </source>
</reference>